<comment type="subcellular location">
    <subcellularLocation>
        <location evidence="4">Dynein axonemal particle</location>
    </subcellularLocation>
</comment>
<dbReference type="PANTHER" id="PTHR22118">
    <property type="entry name" value="DYNEIN ASSEMBLY FACTOR 3, AXONEMAL"/>
    <property type="match status" value="1"/>
</dbReference>
<dbReference type="EnsemblMetazoa" id="MESCA012423-RA">
    <property type="protein sequence ID" value="MESCA012423-PA"/>
    <property type="gene ID" value="MESCA012423"/>
</dbReference>
<dbReference type="InterPro" id="IPR028235">
    <property type="entry name" value="DNAAF3_C"/>
</dbReference>
<keyword evidence="8" id="KW-1185">Reference proteome</keyword>
<dbReference type="PANTHER" id="PTHR22118:SF14">
    <property type="entry name" value="DYNEIN AXONEMAL ASSEMBLY FACTOR 3"/>
    <property type="match status" value="1"/>
</dbReference>
<accession>T1H6U1</accession>
<evidence type="ECO:0000313" key="7">
    <source>
        <dbReference type="EnsemblMetazoa" id="MESCA012423-PA"/>
    </source>
</evidence>
<dbReference type="Proteomes" id="UP000015102">
    <property type="component" value="Unassembled WGS sequence"/>
</dbReference>
<dbReference type="GO" id="GO:0070286">
    <property type="term" value="P:axonemal dynein complex assembly"/>
    <property type="evidence" value="ECO:0007669"/>
    <property type="project" value="InterPro"/>
</dbReference>
<proteinExistence type="inferred from homology"/>
<dbReference type="GO" id="GO:0120293">
    <property type="term" value="C:dynein axonemal particle"/>
    <property type="evidence" value="ECO:0007669"/>
    <property type="project" value="UniProtKB-SubCell"/>
</dbReference>
<keyword evidence="3" id="KW-0970">Cilium biogenesis/degradation</keyword>
<reference evidence="7" key="2">
    <citation type="submission" date="2015-06" db="UniProtKB">
        <authorList>
            <consortium name="EnsemblMetazoa"/>
        </authorList>
    </citation>
    <scope>IDENTIFICATION</scope>
</reference>
<dbReference type="GO" id="GO:0044458">
    <property type="term" value="P:motile cilium assembly"/>
    <property type="evidence" value="ECO:0007669"/>
    <property type="project" value="TreeGrafter"/>
</dbReference>
<dbReference type="HOGENOM" id="CLU_024420_2_1_1"/>
<organism evidence="7 8">
    <name type="scientific">Megaselia scalaris</name>
    <name type="common">Humpbacked fly</name>
    <name type="synonym">Phora scalaris</name>
    <dbReference type="NCBI Taxonomy" id="36166"/>
    <lineage>
        <taxon>Eukaryota</taxon>
        <taxon>Metazoa</taxon>
        <taxon>Ecdysozoa</taxon>
        <taxon>Arthropoda</taxon>
        <taxon>Hexapoda</taxon>
        <taxon>Insecta</taxon>
        <taxon>Pterygota</taxon>
        <taxon>Neoptera</taxon>
        <taxon>Endopterygota</taxon>
        <taxon>Diptera</taxon>
        <taxon>Brachycera</taxon>
        <taxon>Muscomorpha</taxon>
        <taxon>Platypezoidea</taxon>
        <taxon>Phoridae</taxon>
        <taxon>Megaseliini</taxon>
        <taxon>Megaselia</taxon>
    </lineage>
</organism>
<evidence type="ECO:0000256" key="1">
    <source>
        <dbReference type="ARBA" id="ARBA00010449"/>
    </source>
</evidence>
<dbReference type="OMA" id="DWCETGI"/>
<evidence type="ECO:0000259" key="6">
    <source>
        <dbReference type="Pfam" id="PF14740"/>
    </source>
</evidence>
<dbReference type="AlphaFoldDB" id="T1H6U1"/>
<feature type="domain" description="Dynein assembly factor 3 C-terminal" evidence="6">
    <location>
        <begin position="133"/>
        <end position="388"/>
    </location>
</feature>
<reference evidence="8" key="1">
    <citation type="submission" date="2013-02" db="EMBL/GenBank/DDBJ databases">
        <authorList>
            <person name="Hughes D."/>
        </authorList>
    </citation>
    <scope>NUCLEOTIDE SEQUENCE</scope>
    <source>
        <strain>Durham</strain>
        <strain evidence="8">NC isolate 2 -- Noor lab</strain>
    </source>
</reference>
<protein>
    <recommendedName>
        <fullName evidence="9">Dynein assembly factor 3, axonemal homolog</fullName>
    </recommendedName>
</protein>
<evidence type="ECO:0000256" key="2">
    <source>
        <dbReference type="ARBA" id="ARBA00022490"/>
    </source>
</evidence>
<dbReference type="Pfam" id="PF14740">
    <property type="entry name" value="DUF4471"/>
    <property type="match status" value="1"/>
</dbReference>
<keyword evidence="2" id="KW-0963">Cytoplasm</keyword>
<dbReference type="InterPro" id="IPR027974">
    <property type="entry name" value="DUF4470"/>
</dbReference>
<dbReference type="STRING" id="36166.T1H6U1"/>
<dbReference type="Pfam" id="PF14737">
    <property type="entry name" value="DUF4470"/>
    <property type="match status" value="1"/>
</dbReference>
<evidence type="ECO:0000313" key="8">
    <source>
        <dbReference type="Proteomes" id="UP000015102"/>
    </source>
</evidence>
<evidence type="ECO:0000256" key="4">
    <source>
        <dbReference type="ARBA" id="ARBA00024190"/>
    </source>
</evidence>
<sequence length="403" mass="46709">MFWGFSEALNFYEEFKDISSKNDPEELNILLFGNTDSRHIIKTLAKSYKHNVKVNFYVLDGCIEIVARNMLLLSIALDDPLQLTVKSKTHLFMDIFGNSLLRPISYNYMASRAGFLRKLITDSDFLPEKAPIFNIDGLKYRERDGLEDAFNFWLPSEKHVFNISKSGKIIGIGARFDYKKGGFDWDLQMCLKEYTYWRDTGVAFTFPEYEQCNPNKTLVLDYLSKDDYSHRGYVGDMVGPFAVLDSKLRTNKVGLHGDNDYRATDLTEANLFEMFYELSKELPLEDIDCHKYGNIILGMSELLSSKGEENIELKSYNEPFLKFPNIKINFLPLEDAFEIPKGEIYKSKFDFIFVASNYLDFVKAPILETLKDEGSIYFETKTFPMNGDFEFLETYSDFSKENN</sequence>
<dbReference type="InterPro" id="IPR039304">
    <property type="entry name" value="DNAAF3"/>
</dbReference>
<evidence type="ECO:0000259" key="5">
    <source>
        <dbReference type="Pfam" id="PF14737"/>
    </source>
</evidence>
<evidence type="ECO:0008006" key="9">
    <source>
        <dbReference type="Google" id="ProtNLM"/>
    </source>
</evidence>
<comment type="similarity">
    <text evidence="1">Belongs to the DNAAF3 family.</text>
</comment>
<feature type="domain" description="DUF4470" evidence="5">
    <location>
        <begin position="2"/>
        <end position="101"/>
    </location>
</feature>
<evidence type="ECO:0000256" key="3">
    <source>
        <dbReference type="ARBA" id="ARBA00022794"/>
    </source>
</evidence>
<name>T1H6U1_MEGSC</name>